<evidence type="ECO:0000256" key="1">
    <source>
        <dbReference type="SAM" id="MobiDB-lite"/>
    </source>
</evidence>
<feature type="region of interest" description="Disordered" evidence="1">
    <location>
        <begin position="1"/>
        <end position="26"/>
    </location>
</feature>
<gene>
    <name evidence="3" type="ORF">KDI_42650</name>
</gene>
<accession>A0A5A5TGJ1</accession>
<dbReference type="EMBL" id="BIXY01000080">
    <property type="protein sequence ID" value="GCF10701.1"/>
    <property type="molecule type" value="Genomic_DNA"/>
</dbReference>
<proteinExistence type="predicted"/>
<dbReference type="GO" id="GO:0006352">
    <property type="term" value="P:DNA-templated transcription initiation"/>
    <property type="evidence" value="ECO:0007669"/>
    <property type="project" value="InterPro"/>
</dbReference>
<evidence type="ECO:0000313" key="4">
    <source>
        <dbReference type="Proteomes" id="UP000322530"/>
    </source>
</evidence>
<name>A0A5A5TGJ1_9CHLR</name>
<dbReference type="Proteomes" id="UP000322530">
    <property type="component" value="Unassembled WGS sequence"/>
</dbReference>
<dbReference type="SUPFAM" id="SSF88659">
    <property type="entry name" value="Sigma3 and sigma4 domains of RNA polymerase sigma factors"/>
    <property type="match status" value="1"/>
</dbReference>
<feature type="compositionally biased region" description="Polar residues" evidence="1">
    <location>
        <begin position="10"/>
        <end position="24"/>
    </location>
</feature>
<sequence>MKTREGTVSLDENTGLSEQLSDENNQPDDLLIRKEDIAIFKKRINELPEGKMKRTVQLLIEGFSIPEIAQKFNQKRSTISSTITQAKKRLQTLYPA</sequence>
<reference evidence="3 4" key="1">
    <citation type="submission" date="2019-01" db="EMBL/GenBank/DDBJ databases">
        <title>Draft genome sequence of Dictyobacter sp. Uno17.</title>
        <authorList>
            <person name="Wang C.M."/>
            <person name="Zheng Y."/>
            <person name="Sakai Y."/>
            <person name="Abe K."/>
            <person name="Yokota A."/>
            <person name="Yabe S."/>
        </authorList>
    </citation>
    <scope>NUCLEOTIDE SEQUENCE [LARGE SCALE GENOMIC DNA]</scope>
    <source>
        <strain evidence="3 4">Uno17</strain>
    </source>
</reference>
<dbReference type="Gene3D" id="1.10.10.10">
    <property type="entry name" value="Winged helix-like DNA-binding domain superfamily/Winged helix DNA-binding domain"/>
    <property type="match status" value="1"/>
</dbReference>
<dbReference type="InterPro" id="IPR013249">
    <property type="entry name" value="RNA_pol_sigma70_r4_t2"/>
</dbReference>
<dbReference type="AlphaFoldDB" id="A0A5A5TGJ1"/>
<keyword evidence="4" id="KW-1185">Reference proteome</keyword>
<dbReference type="Pfam" id="PF08281">
    <property type="entry name" value="Sigma70_r4_2"/>
    <property type="match status" value="1"/>
</dbReference>
<feature type="domain" description="RNA polymerase sigma factor 70 region 4 type 2" evidence="2">
    <location>
        <begin position="57"/>
        <end position="90"/>
    </location>
</feature>
<dbReference type="InterPro" id="IPR036388">
    <property type="entry name" value="WH-like_DNA-bd_sf"/>
</dbReference>
<dbReference type="GO" id="GO:0016987">
    <property type="term" value="F:sigma factor activity"/>
    <property type="evidence" value="ECO:0007669"/>
    <property type="project" value="InterPro"/>
</dbReference>
<organism evidence="3 4">
    <name type="scientific">Dictyobacter arantiisoli</name>
    <dbReference type="NCBI Taxonomy" id="2014874"/>
    <lineage>
        <taxon>Bacteria</taxon>
        <taxon>Bacillati</taxon>
        <taxon>Chloroflexota</taxon>
        <taxon>Ktedonobacteria</taxon>
        <taxon>Ktedonobacterales</taxon>
        <taxon>Dictyobacteraceae</taxon>
        <taxon>Dictyobacter</taxon>
    </lineage>
</organism>
<evidence type="ECO:0000259" key="2">
    <source>
        <dbReference type="Pfam" id="PF08281"/>
    </source>
</evidence>
<evidence type="ECO:0000313" key="3">
    <source>
        <dbReference type="EMBL" id="GCF10701.1"/>
    </source>
</evidence>
<protein>
    <recommendedName>
        <fullName evidence="2">RNA polymerase sigma factor 70 region 4 type 2 domain-containing protein</fullName>
    </recommendedName>
</protein>
<dbReference type="GO" id="GO:0003677">
    <property type="term" value="F:DNA binding"/>
    <property type="evidence" value="ECO:0007669"/>
    <property type="project" value="InterPro"/>
</dbReference>
<dbReference type="InterPro" id="IPR013324">
    <property type="entry name" value="RNA_pol_sigma_r3/r4-like"/>
</dbReference>
<comment type="caution">
    <text evidence="3">The sequence shown here is derived from an EMBL/GenBank/DDBJ whole genome shotgun (WGS) entry which is preliminary data.</text>
</comment>